<organism evidence="1 2">
    <name type="scientific">Veillonella rogosae JCM 15642</name>
    <dbReference type="NCBI Taxonomy" id="1298595"/>
    <lineage>
        <taxon>Bacteria</taxon>
        <taxon>Bacillati</taxon>
        <taxon>Bacillota</taxon>
        <taxon>Negativicutes</taxon>
        <taxon>Veillonellales</taxon>
        <taxon>Veillonellaceae</taxon>
        <taxon>Veillonella</taxon>
    </lineage>
</organism>
<sequence length="50" mass="5835">MLSDYNIDINDPTNGIVVGHPRLHNEMHNRKFHEKVRDRLKNVILKEVAG</sequence>
<evidence type="ECO:0000313" key="2">
    <source>
        <dbReference type="Proteomes" id="UP000238774"/>
    </source>
</evidence>
<evidence type="ECO:0000313" key="1">
    <source>
        <dbReference type="EMBL" id="PQL15962.1"/>
    </source>
</evidence>
<dbReference type="InterPro" id="IPR032871">
    <property type="entry name" value="AHH_dom_containing"/>
</dbReference>
<reference evidence="1 2" key="1">
    <citation type="submission" date="2018-01" db="EMBL/GenBank/DDBJ databases">
        <title>Draft genome sequences of clinical isolates and type strains of oral Veillonella including Veillonella infantum sp., nov.</title>
        <authorList>
            <person name="Mashima I."/>
            <person name="Liao Y.-C."/>
            <person name="Sabharwal A."/>
            <person name="Haase E.M."/>
            <person name="Nakazawa F."/>
            <person name="Scannapieco F.A."/>
        </authorList>
    </citation>
    <scope>NUCLEOTIDE SEQUENCE [LARGE SCALE GENOMIC DNA]</scope>
    <source>
        <strain evidence="1 2">JCM 15642</strain>
    </source>
</reference>
<comment type="caution">
    <text evidence="1">The sequence shown here is derived from an EMBL/GenBank/DDBJ whole genome shotgun (WGS) entry which is preliminary data.</text>
</comment>
<dbReference type="Pfam" id="PF14412">
    <property type="entry name" value="AHH"/>
    <property type="match status" value="1"/>
</dbReference>
<proteinExistence type="predicted"/>
<dbReference type="EMBL" id="PPCX01000001">
    <property type="protein sequence ID" value="PQL15962.1"/>
    <property type="molecule type" value="Genomic_DNA"/>
</dbReference>
<dbReference type="Proteomes" id="UP000238774">
    <property type="component" value="Unassembled WGS sequence"/>
</dbReference>
<protein>
    <submittedName>
        <fullName evidence="1">Uncharacterized protein</fullName>
    </submittedName>
</protein>
<keyword evidence="2" id="KW-1185">Reference proteome</keyword>
<name>A0ABX5C0Y9_9FIRM</name>
<gene>
    <name evidence="1" type="ORF">VRHSUH09_00190</name>
</gene>
<accession>A0ABX5C0Y9</accession>